<dbReference type="EMBL" id="BSND01000005">
    <property type="protein sequence ID" value="GLQ00080.1"/>
    <property type="molecule type" value="Genomic_DNA"/>
</dbReference>
<evidence type="ECO:0000313" key="2">
    <source>
        <dbReference type="EMBL" id="GLQ00080.1"/>
    </source>
</evidence>
<reference evidence="2" key="2">
    <citation type="submission" date="2023-01" db="EMBL/GenBank/DDBJ databases">
        <title>Draft genome sequence of Methylophaga thalassica strain NBRC 102424.</title>
        <authorList>
            <person name="Sun Q."/>
            <person name="Mori K."/>
        </authorList>
    </citation>
    <scope>NUCLEOTIDE SEQUENCE</scope>
    <source>
        <strain evidence="2">NBRC 102424</strain>
    </source>
</reference>
<organism evidence="2 3">
    <name type="scientific">Methylophaga thalassica</name>
    <dbReference type="NCBI Taxonomy" id="40223"/>
    <lineage>
        <taxon>Bacteria</taxon>
        <taxon>Pseudomonadati</taxon>
        <taxon>Pseudomonadota</taxon>
        <taxon>Gammaproteobacteria</taxon>
        <taxon>Thiotrichales</taxon>
        <taxon>Piscirickettsiaceae</taxon>
        <taxon>Methylophaga</taxon>
    </lineage>
</organism>
<name>A0ABQ5TV73_9GAMM</name>
<dbReference type="InterPro" id="IPR009061">
    <property type="entry name" value="DNA-bd_dom_put_sf"/>
</dbReference>
<comment type="caution">
    <text evidence="2">The sequence shown here is derived from an EMBL/GenBank/DDBJ whole genome shotgun (WGS) entry which is preliminary data.</text>
</comment>
<evidence type="ECO:0000313" key="3">
    <source>
        <dbReference type="Proteomes" id="UP001161423"/>
    </source>
</evidence>
<gene>
    <name evidence="2" type="ORF">GCM10007891_19330</name>
</gene>
<dbReference type="SUPFAM" id="SSF46955">
    <property type="entry name" value="Putative DNA-binding domain"/>
    <property type="match status" value="1"/>
</dbReference>
<protein>
    <recommendedName>
        <fullName evidence="1">Helix-turn-helix domain-containing protein</fullName>
    </recommendedName>
</protein>
<dbReference type="Pfam" id="PF12728">
    <property type="entry name" value="HTH_17"/>
    <property type="match status" value="1"/>
</dbReference>
<reference evidence="2" key="1">
    <citation type="journal article" date="2014" name="Int. J. Syst. Evol. Microbiol.">
        <title>Complete genome of a new Firmicutes species belonging to the dominant human colonic microbiota ('Ruminococcus bicirculans') reveals two chromosomes and a selective capacity to utilize plant glucans.</title>
        <authorList>
            <consortium name="NISC Comparative Sequencing Program"/>
            <person name="Wegmann U."/>
            <person name="Louis P."/>
            <person name="Goesmann A."/>
            <person name="Henrissat B."/>
            <person name="Duncan S.H."/>
            <person name="Flint H.J."/>
        </authorList>
    </citation>
    <scope>NUCLEOTIDE SEQUENCE</scope>
    <source>
        <strain evidence="2">NBRC 102424</strain>
    </source>
</reference>
<keyword evidence="3" id="KW-1185">Reference proteome</keyword>
<accession>A0ABQ5TV73</accession>
<sequence>MSFNDTHLLTVAELADVLHMDVGTIRNRLSRGDAMPPSIKIGRRRLFPVSELSKWLTAQLTSNEQEV</sequence>
<evidence type="ECO:0000259" key="1">
    <source>
        <dbReference type="Pfam" id="PF12728"/>
    </source>
</evidence>
<dbReference type="RefSeq" id="WP_284723198.1">
    <property type="nucleotide sequence ID" value="NZ_BSND01000005.1"/>
</dbReference>
<dbReference type="InterPro" id="IPR041657">
    <property type="entry name" value="HTH_17"/>
</dbReference>
<proteinExistence type="predicted"/>
<feature type="domain" description="Helix-turn-helix" evidence="1">
    <location>
        <begin position="8"/>
        <end position="59"/>
    </location>
</feature>
<dbReference type="Proteomes" id="UP001161423">
    <property type="component" value="Unassembled WGS sequence"/>
</dbReference>